<dbReference type="OrthoDB" id="9790057at2"/>
<feature type="chain" id="PRO_5008088703" description="SGNH hydrolase-type esterase domain-containing protein" evidence="1">
    <location>
        <begin position="24"/>
        <end position="225"/>
    </location>
</feature>
<dbReference type="STRING" id="1184151.AW736_18775"/>
<dbReference type="InterPro" id="IPR036514">
    <property type="entry name" value="SGNH_hydro_sf"/>
</dbReference>
<dbReference type="EMBL" id="LRRQ01000144">
    <property type="protein sequence ID" value="OAM88120.1"/>
    <property type="molecule type" value="Genomic_DNA"/>
</dbReference>
<organism evidence="3 4">
    <name type="scientific">Termitidicoccus mucosus</name>
    <dbReference type="NCBI Taxonomy" id="1184151"/>
    <lineage>
        <taxon>Bacteria</taxon>
        <taxon>Pseudomonadati</taxon>
        <taxon>Verrucomicrobiota</taxon>
        <taxon>Opitutia</taxon>
        <taxon>Opitutales</taxon>
        <taxon>Opitutaceae</taxon>
        <taxon>Termitidicoccus</taxon>
    </lineage>
</organism>
<keyword evidence="4" id="KW-1185">Reference proteome</keyword>
<dbReference type="Gene3D" id="3.40.50.1110">
    <property type="entry name" value="SGNH hydrolase"/>
    <property type="match status" value="1"/>
</dbReference>
<evidence type="ECO:0000313" key="3">
    <source>
        <dbReference type="EMBL" id="OAM88120.1"/>
    </source>
</evidence>
<dbReference type="PANTHER" id="PTHR30383:SF5">
    <property type="entry name" value="SGNH HYDROLASE-TYPE ESTERASE DOMAIN-CONTAINING PROTEIN"/>
    <property type="match status" value="1"/>
</dbReference>
<dbReference type="AlphaFoldDB" id="A0A178IDR1"/>
<feature type="domain" description="SGNH hydrolase-type esterase" evidence="2">
    <location>
        <begin position="66"/>
        <end position="215"/>
    </location>
</feature>
<dbReference type="PANTHER" id="PTHR30383">
    <property type="entry name" value="THIOESTERASE 1/PROTEASE 1/LYSOPHOSPHOLIPASE L1"/>
    <property type="match status" value="1"/>
</dbReference>
<name>A0A178IDR1_9BACT</name>
<evidence type="ECO:0000259" key="2">
    <source>
        <dbReference type="Pfam" id="PF13472"/>
    </source>
</evidence>
<dbReference type="GO" id="GO:0004622">
    <property type="term" value="F:phosphatidylcholine lysophospholipase activity"/>
    <property type="evidence" value="ECO:0007669"/>
    <property type="project" value="TreeGrafter"/>
</dbReference>
<dbReference type="InterPro" id="IPR013830">
    <property type="entry name" value="SGNH_hydro"/>
</dbReference>
<evidence type="ECO:0000313" key="4">
    <source>
        <dbReference type="Proteomes" id="UP000078486"/>
    </source>
</evidence>
<accession>A0A178IDR1</accession>
<proteinExistence type="predicted"/>
<sequence>MKTHPQKTLLLAALFFALTLAHATLFAAGDPARWEKAMAAFEEQDRTNPPKPNGVLFLGSSSIRLWKTLAEDFPGVPLLNRGFGGSQISDSIYYFDRLVMPSRPRLVVFFAGGNDISSGVTAEQVAADFRELCAKLHQALPETRVIFISLPFVESRWKHRAETALANTYISAFCHSDPRLTYVDMNSAILSPDGTVRPEYYRKDKLHMNEAGYAVWTKLLRPLVK</sequence>
<dbReference type="Pfam" id="PF13472">
    <property type="entry name" value="Lipase_GDSL_2"/>
    <property type="match status" value="1"/>
</dbReference>
<dbReference type="SUPFAM" id="SSF52266">
    <property type="entry name" value="SGNH hydrolase"/>
    <property type="match status" value="1"/>
</dbReference>
<protein>
    <recommendedName>
        <fullName evidence="2">SGNH hydrolase-type esterase domain-containing protein</fullName>
    </recommendedName>
</protein>
<feature type="signal peptide" evidence="1">
    <location>
        <begin position="1"/>
        <end position="23"/>
    </location>
</feature>
<dbReference type="InterPro" id="IPR051532">
    <property type="entry name" value="Ester_Hydrolysis_Enzymes"/>
</dbReference>
<reference evidence="3 4" key="1">
    <citation type="submission" date="2016-01" db="EMBL/GenBank/DDBJ databases">
        <title>High potential of lignocellulose degradation of a new Verrucomicrobia species.</title>
        <authorList>
            <person name="Wang Y."/>
            <person name="Shi Y."/>
            <person name="Qiu Z."/>
            <person name="Liu S."/>
            <person name="Yang H."/>
        </authorList>
    </citation>
    <scope>NUCLEOTIDE SEQUENCE [LARGE SCALE GENOMIC DNA]</scope>
    <source>
        <strain evidence="3 4">TSB47</strain>
    </source>
</reference>
<evidence type="ECO:0000256" key="1">
    <source>
        <dbReference type="SAM" id="SignalP"/>
    </source>
</evidence>
<comment type="caution">
    <text evidence="3">The sequence shown here is derived from an EMBL/GenBank/DDBJ whole genome shotgun (WGS) entry which is preliminary data.</text>
</comment>
<keyword evidence="1" id="KW-0732">Signal</keyword>
<dbReference type="RefSeq" id="WP_068771839.1">
    <property type="nucleotide sequence ID" value="NZ_CP109796.1"/>
</dbReference>
<gene>
    <name evidence="3" type="ORF">AW736_18775</name>
</gene>
<dbReference type="Proteomes" id="UP000078486">
    <property type="component" value="Unassembled WGS sequence"/>
</dbReference>